<proteinExistence type="predicted"/>
<name>A0A1Q9C299_SYMMI</name>
<feature type="compositionally biased region" description="Basic and acidic residues" evidence="1">
    <location>
        <begin position="105"/>
        <end position="126"/>
    </location>
</feature>
<protein>
    <submittedName>
        <fullName evidence="2">Uncharacterized protein</fullName>
    </submittedName>
</protein>
<feature type="region of interest" description="Disordered" evidence="1">
    <location>
        <begin position="81"/>
        <end position="136"/>
    </location>
</feature>
<comment type="caution">
    <text evidence="2">The sequence shown here is derived from an EMBL/GenBank/DDBJ whole genome shotgun (WGS) entry which is preliminary data.</text>
</comment>
<dbReference type="OrthoDB" id="428501at2759"/>
<feature type="region of interest" description="Disordered" evidence="1">
    <location>
        <begin position="164"/>
        <end position="187"/>
    </location>
</feature>
<feature type="compositionally biased region" description="Low complexity" evidence="1">
    <location>
        <begin position="85"/>
        <end position="97"/>
    </location>
</feature>
<dbReference type="AlphaFoldDB" id="A0A1Q9C299"/>
<feature type="compositionally biased region" description="Polar residues" evidence="1">
    <location>
        <begin position="172"/>
        <end position="187"/>
    </location>
</feature>
<feature type="compositionally biased region" description="Acidic residues" evidence="1">
    <location>
        <begin position="368"/>
        <end position="379"/>
    </location>
</feature>
<evidence type="ECO:0000256" key="1">
    <source>
        <dbReference type="SAM" id="MobiDB-lite"/>
    </source>
</evidence>
<reference evidence="2 3" key="1">
    <citation type="submission" date="2016-02" db="EMBL/GenBank/DDBJ databases">
        <title>Genome analysis of coral dinoflagellate symbionts highlights evolutionary adaptations to a symbiotic lifestyle.</title>
        <authorList>
            <person name="Aranda M."/>
            <person name="Li Y."/>
            <person name="Liew Y.J."/>
            <person name="Baumgarten S."/>
            <person name="Simakov O."/>
            <person name="Wilson M."/>
            <person name="Piel J."/>
            <person name="Ashoor H."/>
            <person name="Bougouffa S."/>
            <person name="Bajic V.B."/>
            <person name="Ryu T."/>
            <person name="Ravasi T."/>
            <person name="Bayer T."/>
            <person name="Micklem G."/>
            <person name="Kim H."/>
            <person name="Bhak J."/>
            <person name="Lajeunesse T.C."/>
            <person name="Voolstra C.R."/>
        </authorList>
    </citation>
    <scope>NUCLEOTIDE SEQUENCE [LARGE SCALE GENOMIC DNA]</scope>
    <source>
        <strain evidence="2 3">CCMP2467</strain>
    </source>
</reference>
<keyword evidence="3" id="KW-1185">Reference proteome</keyword>
<evidence type="ECO:0000313" key="2">
    <source>
        <dbReference type="EMBL" id="OLP77037.1"/>
    </source>
</evidence>
<feature type="compositionally biased region" description="Low complexity" evidence="1">
    <location>
        <begin position="127"/>
        <end position="136"/>
    </location>
</feature>
<organism evidence="2 3">
    <name type="scientific">Symbiodinium microadriaticum</name>
    <name type="common">Dinoflagellate</name>
    <name type="synonym">Zooxanthella microadriatica</name>
    <dbReference type="NCBI Taxonomy" id="2951"/>
    <lineage>
        <taxon>Eukaryota</taxon>
        <taxon>Sar</taxon>
        <taxon>Alveolata</taxon>
        <taxon>Dinophyceae</taxon>
        <taxon>Suessiales</taxon>
        <taxon>Symbiodiniaceae</taxon>
        <taxon>Symbiodinium</taxon>
    </lineage>
</organism>
<evidence type="ECO:0000313" key="3">
    <source>
        <dbReference type="Proteomes" id="UP000186817"/>
    </source>
</evidence>
<feature type="compositionally biased region" description="Pro residues" evidence="1">
    <location>
        <begin position="385"/>
        <end position="395"/>
    </location>
</feature>
<dbReference type="EMBL" id="LSRX01001859">
    <property type="protein sequence ID" value="OLP77037.1"/>
    <property type="molecule type" value="Genomic_DNA"/>
</dbReference>
<gene>
    <name evidence="2" type="ORF">AK812_SmicGene42946</name>
</gene>
<sequence length="424" mass="45367">MRGFGHFPTLSSPISKYEREYKKTFDEDLKLAILSEVAPKTLAPQIAMHSAHLTTYKTLREFIVQYLKSKNLWKRGAGTAFGTQSASPGAPYSGPAPMEIGAVDADNKSKPKGDRGDGKGKDKGKAEAGNANATKGPPCAICGPDEGKNHTTEACYFNARSFPKGDGKGKRTSTPGSTNVSAVEGTASDNGELTSTIAALQQQLAALRLTGAEVAEAVCATTSCANAKHFPNAEVDASKRKQLWAINGTPIQQQGELAAHTTLSATTADGEDIKIPARFRLDATDITEPVMAFCRILDDADCDMHFYRSSSGKPAHIQTPDNHTIVLPRFGSRFYMPFEDRTSSAARPAFVAAQRHEDDASAAPAEESAPEDGSIDVDLDGQPASPQPRHLPAPVAPTDDERALHNNPCGFRTMVPPLRYWQGA</sequence>
<accession>A0A1Q9C299</accession>
<dbReference type="Proteomes" id="UP000186817">
    <property type="component" value="Unassembled WGS sequence"/>
</dbReference>
<feature type="region of interest" description="Disordered" evidence="1">
    <location>
        <begin position="352"/>
        <end position="408"/>
    </location>
</feature>